<comment type="caution">
    <text evidence="1">The sequence shown here is derived from an EMBL/GenBank/DDBJ whole genome shotgun (WGS) entry which is preliminary data.</text>
</comment>
<accession>A0AAP0BNP4</accession>
<organism evidence="1 2">
    <name type="scientific">Platanthera zijinensis</name>
    <dbReference type="NCBI Taxonomy" id="2320716"/>
    <lineage>
        <taxon>Eukaryota</taxon>
        <taxon>Viridiplantae</taxon>
        <taxon>Streptophyta</taxon>
        <taxon>Embryophyta</taxon>
        <taxon>Tracheophyta</taxon>
        <taxon>Spermatophyta</taxon>
        <taxon>Magnoliopsida</taxon>
        <taxon>Liliopsida</taxon>
        <taxon>Asparagales</taxon>
        <taxon>Orchidaceae</taxon>
        <taxon>Orchidoideae</taxon>
        <taxon>Orchideae</taxon>
        <taxon>Orchidinae</taxon>
        <taxon>Platanthera</taxon>
    </lineage>
</organism>
<name>A0AAP0BNP4_9ASPA</name>
<reference evidence="1 2" key="1">
    <citation type="journal article" date="2022" name="Nat. Plants">
        <title>Genomes of leafy and leafless Platanthera orchids illuminate the evolution of mycoheterotrophy.</title>
        <authorList>
            <person name="Li M.H."/>
            <person name="Liu K.W."/>
            <person name="Li Z."/>
            <person name="Lu H.C."/>
            <person name="Ye Q.L."/>
            <person name="Zhang D."/>
            <person name="Wang J.Y."/>
            <person name="Li Y.F."/>
            <person name="Zhong Z.M."/>
            <person name="Liu X."/>
            <person name="Yu X."/>
            <person name="Liu D.K."/>
            <person name="Tu X.D."/>
            <person name="Liu B."/>
            <person name="Hao Y."/>
            <person name="Liao X.Y."/>
            <person name="Jiang Y.T."/>
            <person name="Sun W.H."/>
            <person name="Chen J."/>
            <person name="Chen Y.Q."/>
            <person name="Ai Y."/>
            <person name="Zhai J.W."/>
            <person name="Wu S.S."/>
            <person name="Zhou Z."/>
            <person name="Hsiao Y.Y."/>
            <person name="Wu W.L."/>
            <person name="Chen Y.Y."/>
            <person name="Lin Y.F."/>
            <person name="Hsu J.L."/>
            <person name="Li C.Y."/>
            <person name="Wang Z.W."/>
            <person name="Zhao X."/>
            <person name="Zhong W.Y."/>
            <person name="Ma X.K."/>
            <person name="Ma L."/>
            <person name="Huang J."/>
            <person name="Chen G.Z."/>
            <person name="Huang M.Z."/>
            <person name="Huang L."/>
            <person name="Peng D.H."/>
            <person name="Luo Y.B."/>
            <person name="Zou S.Q."/>
            <person name="Chen S.P."/>
            <person name="Lan S."/>
            <person name="Tsai W.C."/>
            <person name="Van de Peer Y."/>
            <person name="Liu Z.J."/>
        </authorList>
    </citation>
    <scope>NUCLEOTIDE SEQUENCE [LARGE SCALE GENOMIC DNA]</scope>
    <source>
        <strain evidence="1">Lor287</strain>
    </source>
</reference>
<sequence>MQLTVETGRLRAGAFTSQCVAEAFHQRVAEAMTTLFALVAADPPLFSYFIMRFLPLFKVMAGQHQRKGRAANFLSSAFFLRRAVFRLLPLGGIFFSTGNPLALSPSSCASRRKIPTSTLTARARIFFRRRFN</sequence>
<dbReference type="Proteomes" id="UP001418222">
    <property type="component" value="Unassembled WGS sequence"/>
</dbReference>
<evidence type="ECO:0000313" key="1">
    <source>
        <dbReference type="EMBL" id="KAK8944568.1"/>
    </source>
</evidence>
<keyword evidence="2" id="KW-1185">Reference proteome</keyword>
<protein>
    <submittedName>
        <fullName evidence="1">Uncharacterized protein</fullName>
    </submittedName>
</protein>
<proteinExistence type="predicted"/>
<dbReference type="EMBL" id="JBBWWQ010000006">
    <property type="protein sequence ID" value="KAK8944568.1"/>
    <property type="molecule type" value="Genomic_DNA"/>
</dbReference>
<dbReference type="AlphaFoldDB" id="A0AAP0BNP4"/>
<gene>
    <name evidence="1" type="ORF">KSP39_PZI008312</name>
</gene>
<evidence type="ECO:0000313" key="2">
    <source>
        <dbReference type="Proteomes" id="UP001418222"/>
    </source>
</evidence>